<dbReference type="SUPFAM" id="SSF48264">
    <property type="entry name" value="Cytochrome P450"/>
    <property type="match status" value="1"/>
</dbReference>
<dbReference type="GO" id="GO:0005737">
    <property type="term" value="C:cytoplasm"/>
    <property type="evidence" value="ECO:0007669"/>
    <property type="project" value="TreeGrafter"/>
</dbReference>
<evidence type="ECO:0008006" key="11">
    <source>
        <dbReference type="Google" id="ProtNLM"/>
    </source>
</evidence>
<dbReference type="InterPro" id="IPR001128">
    <property type="entry name" value="Cyt_P450"/>
</dbReference>
<keyword evidence="3 7" id="KW-0479">Metal-binding</keyword>
<reference evidence="9" key="1">
    <citation type="submission" date="2023-06" db="EMBL/GenBank/DDBJ databases">
        <title>Genomic analysis of the entomopathogenic nematode Steinernema hermaphroditum.</title>
        <authorList>
            <person name="Schwarz E.M."/>
            <person name="Heppert J.K."/>
            <person name="Baniya A."/>
            <person name="Schwartz H.T."/>
            <person name="Tan C.-H."/>
            <person name="Antoshechkin I."/>
            <person name="Sternberg P.W."/>
            <person name="Goodrich-Blair H."/>
            <person name="Dillman A.R."/>
        </authorList>
    </citation>
    <scope>NUCLEOTIDE SEQUENCE</scope>
    <source>
        <strain evidence="9">PS9179</strain>
        <tissue evidence="9">Whole animal</tissue>
    </source>
</reference>
<dbReference type="GO" id="GO:0005506">
    <property type="term" value="F:iron ion binding"/>
    <property type="evidence" value="ECO:0007669"/>
    <property type="project" value="InterPro"/>
</dbReference>
<dbReference type="PRINTS" id="PR00385">
    <property type="entry name" value="P450"/>
</dbReference>
<protein>
    <recommendedName>
        <fullName evidence="11">Cytochrome P450</fullName>
    </recommendedName>
</protein>
<evidence type="ECO:0000256" key="8">
    <source>
        <dbReference type="RuleBase" id="RU000461"/>
    </source>
</evidence>
<keyword evidence="5 7" id="KW-0408">Iron</keyword>
<proteinExistence type="inferred from homology"/>
<dbReference type="InterPro" id="IPR002401">
    <property type="entry name" value="Cyt_P450_E_grp-I"/>
</dbReference>
<dbReference type="GO" id="GO:0020037">
    <property type="term" value="F:heme binding"/>
    <property type="evidence" value="ECO:0007669"/>
    <property type="project" value="InterPro"/>
</dbReference>
<evidence type="ECO:0000256" key="7">
    <source>
        <dbReference type="PIRSR" id="PIRSR602401-1"/>
    </source>
</evidence>
<dbReference type="Gene3D" id="1.10.630.10">
    <property type="entry name" value="Cytochrome P450"/>
    <property type="match status" value="1"/>
</dbReference>
<comment type="caution">
    <text evidence="9">The sequence shown here is derived from an EMBL/GenBank/DDBJ whole genome shotgun (WGS) entry which is preliminary data.</text>
</comment>
<comment type="cofactor">
    <cofactor evidence="1 7">
        <name>heme</name>
        <dbReference type="ChEBI" id="CHEBI:30413"/>
    </cofactor>
</comment>
<dbReference type="GO" id="GO:0006082">
    <property type="term" value="P:organic acid metabolic process"/>
    <property type="evidence" value="ECO:0007669"/>
    <property type="project" value="TreeGrafter"/>
</dbReference>
<evidence type="ECO:0000256" key="2">
    <source>
        <dbReference type="ARBA" id="ARBA00010617"/>
    </source>
</evidence>
<dbReference type="InterPro" id="IPR050182">
    <property type="entry name" value="Cytochrome_P450_fam2"/>
</dbReference>
<dbReference type="Proteomes" id="UP001175271">
    <property type="component" value="Unassembled WGS sequence"/>
</dbReference>
<keyword evidence="7 8" id="KW-0349">Heme</keyword>
<evidence type="ECO:0000256" key="1">
    <source>
        <dbReference type="ARBA" id="ARBA00001971"/>
    </source>
</evidence>
<dbReference type="CDD" id="cd20617">
    <property type="entry name" value="CYP1_2-like"/>
    <property type="match status" value="1"/>
</dbReference>
<organism evidence="9 10">
    <name type="scientific">Steinernema hermaphroditum</name>
    <dbReference type="NCBI Taxonomy" id="289476"/>
    <lineage>
        <taxon>Eukaryota</taxon>
        <taxon>Metazoa</taxon>
        <taxon>Ecdysozoa</taxon>
        <taxon>Nematoda</taxon>
        <taxon>Chromadorea</taxon>
        <taxon>Rhabditida</taxon>
        <taxon>Tylenchina</taxon>
        <taxon>Panagrolaimomorpha</taxon>
        <taxon>Strongyloidoidea</taxon>
        <taxon>Steinernematidae</taxon>
        <taxon>Steinernema</taxon>
    </lineage>
</organism>
<dbReference type="AlphaFoldDB" id="A0AA39M459"/>
<comment type="similarity">
    <text evidence="2 8">Belongs to the cytochrome P450 family.</text>
</comment>
<dbReference type="GO" id="GO:0016712">
    <property type="term" value="F:oxidoreductase activity, acting on paired donors, with incorporation or reduction of molecular oxygen, reduced flavin or flavoprotein as one donor, and incorporation of one atom of oxygen"/>
    <property type="evidence" value="ECO:0007669"/>
    <property type="project" value="TreeGrafter"/>
</dbReference>
<gene>
    <name evidence="9" type="ORF">QR680_014410</name>
</gene>
<dbReference type="PANTHER" id="PTHR24300:SF375">
    <property type="entry name" value="CYTOCHROME P450 FAMILY"/>
    <property type="match status" value="1"/>
</dbReference>
<feature type="binding site" description="axial binding residue" evidence="7">
    <location>
        <position position="423"/>
    </location>
    <ligand>
        <name>heme</name>
        <dbReference type="ChEBI" id="CHEBI:30413"/>
    </ligand>
    <ligandPart>
        <name>Fe</name>
        <dbReference type="ChEBI" id="CHEBI:18248"/>
    </ligandPart>
</feature>
<dbReference type="PROSITE" id="PS00086">
    <property type="entry name" value="CYTOCHROME_P450"/>
    <property type="match status" value="1"/>
</dbReference>
<keyword evidence="4 8" id="KW-0560">Oxidoreductase</keyword>
<dbReference type="InterPro" id="IPR017972">
    <property type="entry name" value="Cyt_P450_CS"/>
</dbReference>
<evidence type="ECO:0000256" key="4">
    <source>
        <dbReference type="ARBA" id="ARBA00023002"/>
    </source>
</evidence>
<evidence type="ECO:0000256" key="6">
    <source>
        <dbReference type="ARBA" id="ARBA00023033"/>
    </source>
</evidence>
<accession>A0AA39M459</accession>
<dbReference type="EMBL" id="JAUCMV010000002">
    <property type="protein sequence ID" value="KAK0419930.1"/>
    <property type="molecule type" value="Genomic_DNA"/>
</dbReference>
<evidence type="ECO:0000256" key="5">
    <source>
        <dbReference type="ARBA" id="ARBA00023004"/>
    </source>
</evidence>
<dbReference type="FunFam" id="1.10.630.10:FF:000036">
    <property type="entry name" value="CYtochrome P450 family"/>
    <property type="match status" value="1"/>
</dbReference>
<keyword evidence="6 8" id="KW-0503">Monooxygenase</keyword>
<sequence length="480" mass="55283">MFFVLLIFSVLLTWYLWMYLSKTKALPPGPLPFPLFGNLPHFGLAVASGHTVVEQMLAWKERYGSAVTVWLGPIPAVFVMDYDLAVDMFVRQGDAFLERVKPPLAATIRKGMGIVMADGERWVEQRRFALHTLRNFGLGRNLMQQKVLAEFDQWRQTIDEGKGADPKKLFNLLIGSIVSKLILGITFTEDNLDEFWQLKQKMEAFMNGVRLSDFFIGRMPFLGKHFDNAVKIQMELFDYMRQHYRKRREEIDSGKHSLEHGPQDFVDAYIMEMNARSSDNMGYFSEEQLFATLLDMWTAGQESMVMTLLWSLILLVNNSEVQTKMREELLKVVGQERNVEERDRLDLPYTVATINEIQRVGSILNLNLFRRSTKETTCGSLLLPRGTVAGVIMSFNPERFLDGEEGRRQQQMMIPFGLGKRACMGEGLARMELFLILSNLIKSFKVTAGSPEGWIPEEVVQKLHLFRRPKPFTCYFKNVQ</sequence>
<dbReference type="GO" id="GO:0006805">
    <property type="term" value="P:xenobiotic metabolic process"/>
    <property type="evidence" value="ECO:0007669"/>
    <property type="project" value="TreeGrafter"/>
</dbReference>
<evidence type="ECO:0000256" key="3">
    <source>
        <dbReference type="ARBA" id="ARBA00022723"/>
    </source>
</evidence>
<name>A0AA39M459_9BILA</name>
<dbReference type="InterPro" id="IPR036396">
    <property type="entry name" value="Cyt_P450_sf"/>
</dbReference>
<dbReference type="PANTHER" id="PTHR24300">
    <property type="entry name" value="CYTOCHROME P450 508A4-RELATED"/>
    <property type="match status" value="1"/>
</dbReference>
<evidence type="ECO:0000313" key="9">
    <source>
        <dbReference type="EMBL" id="KAK0419930.1"/>
    </source>
</evidence>
<dbReference type="Pfam" id="PF00067">
    <property type="entry name" value="p450"/>
    <property type="match status" value="1"/>
</dbReference>
<evidence type="ECO:0000313" key="10">
    <source>
        <dbReference type="Proteomes" id="UP001175271"/>
    </source>
</evidence>
<dbReference type="PRINTS" id="PR00463">
    <property type="entry name" value="EP450I"/>
</dbReference>
<keyword evidence="10" id="KW-1185">Reference proteome</keyword>